<evidence type="ECO:0000256" key="1">
    <source>
        <dbReference type="SAM" id="MobiDB-lite"/>
    </source>
</evidence>
<accession>A0A8K0E8Q3</accession>
<dbReference type="InterPro" id="IPR034609">
    <property type="entry name" value="Syce2"/>
</dbReference>
<evidence type="ECO:0000313" key="2">
    <source>
        <dbReference type="EMBL" id="CAH1244185.1"/>
    </source>
</evidence>
<dbReference type="GO" id="GO:0007130">
    <property type="term" value="P:synaptonemal complex assembly"/>
    <property type="evidence" value="ECO:0007669"/>
    <property type="project" value="InterPro"/>
</dbReference>
<reference evidence="2" key="1">
    <citation type="submission" date="2022-01" db="EMBL/GenBank/DDBJ databases">
        <authorList>
            <person name="Braso-Vives M."/>
        </authorList>
    </citation>
    <scope>NUCLEOTIDE SEQUENCE</scope>
</reference>
<dbReference type="Proteomes" id="UP000838412">
    <property type="component" value="Chromosome 13"/>
</dbReference>
<name>A0A8K0E8Q3_BRALA</name>
<dbReference type="OrthoDB" id="6142414at2759"/>
<feature type="region of interest" description="Disordered" evidence="1">
    <location>
        <begin position="1"/>
        <end position="76"/>
    </location>
</feature>
<sequence length="177" mass="19446">METRSASAKGGTVPASQESRSATKDDTMFKHPGEPAANRETPVQETPTSETGSVSYSEPAIPVPTVEPTTAESGMPTREMLNQSAQNLVDDINSKRKRDAALLTDFKKALEVQVGNSCGLLESSMYKTYETTGELMQEKLQELFAVLDRVAKLETELKQFRQALGMLYTDVQVPQKQ</sequence>
<evidence type="ECO:0000313" key="3">
    <source>
        <dbReference type="Proteomes" id="UP000838412"/>
    </source>
</evidence>
<feature type="compositionally biased region" description="Polar residues" evidence="1">
    <location>
        <begin position="41"/>
        <end position="56"/>
    </location>
</feature>
<keyword evidence="3" id="KW-1185">Reference proteome</keyword>
<dbReference type="GO" id="GO:0000801">
    <property type="term" value="C:central element"/>
    <property type="evidence" value="ECO:0007669"/>
    <property type="project" value="InterPro"/>
</dbReference>
<dbReference type="PANTHER" id="PTHR28398:SF1">
    <property type="entry name" value="SYNAPTONEMAL COMPLEX CENTRAL ELEMENT PROTEIN 2"/>
    <property type="match status" value="1"/>
</dbReference>
<dbReference type="PANTHER" id="PTHR28398">
    <property type="entry name" value="SYNAPTONEMAL COMPLEX CENTRAL ELEMENT PROTEIN 2"/>
    <property type="match status" value="1"/>
</dbReference>
<protein>
    <submittedName>
        <fullName evidence="2">SYCE2 protein</fullName>
    </submittedName>
</protein>
<feature type="compositionally biased region" description="Basic and acidic residues" evidence="1">
    <location>
        <begin position="21"/>
        <end position="33"/>
    </location>
</feature>
<proteinExistence type="predicted"/>
<dbReference type="EMBL" id="OV696698">
    <property type="protein sequence ID" value="CAH1244185.1"/>
    <property type="molecule type" value="Genomic_DNA"/>
</dbReference>
<dbReference type="AlphaFoldDB" id="A0A8K0E8Q3"/>
<gene>
    <name evidence="2" type="primary">SYCE2</name>
    <name evidence="2" type="ORF">BLAG_LOCUS6892</name>
</gene>
<organism evidence="2 3">
    <name type="scientific">Branchiostoma lanceolatum</name>
    <name type="common">Common lancelet</name>
    <name type="synonym">Amphioxus lanceolatum</name>
    <dbReference type="NCBI Taxonomy" id="7740"/>
    <lineage>
        <taxon>Eukaryota</taxon>
        <taxon>Metazoa</taxon>
        <taxon>Chordata</taxon>
        <taxon>Cephalochordata</taxon>
        <taxon>Leptocardii</taxon>
        <taxon>Amphioxiformes</taxon>
        <taxon>Branchiostomatidae</taxon>
        <taxon>Branchiostoma</taxon>
    </lineage>
</organism>